<dbReference type="EMBL" id="FZNQ01000001">
    <property type="protein sequence ID" value="SNR26338.1"/>
    <property type="molecule type" value="Genomic_DNA"/>
</dbReference>
<dbReference type="PANTHER" id="PTHR41247">
    <property type="entry name" value="HTH-TYPE TRANSCRIPTIONAL REPRESSOR YCNK"/>
    <property type="match status" value="1"/>
</dbReference>
<organism evidence="1 2">
    <name type="scientific">Halorubrum vacuolatum</name>
    <name type="common">Natronobacterium vacuolatum</name>
    <dbReference type="NCBI Taxonomy" id="63740"/>
    <lineage>
        <taxon>Archaea</taxon>
        <taxon>Methanobacteriati</taxon>
        <taxon>Methanobacteriota</taxon>
        <taxon>Stenosarchaea group</taxon>
        <taxon>Halobacteria</taxon>
        <taxon>Halobacteriales</taxon>
        <taxon>Haloferacaceae</taxon>
        <taxon>Halorubrum</taxon>
    </lineage>
</organism>
<sequence>MAQTHRLRRRRLLAGVAATVPFAIAGCLGGDDDEDPEPVGLEGELACDVCGMIIEDHPGPVGQIHFADDEPEGGRPGQFCSSTCTYEYLFAEEDAGREPLVTYLTDYSTVEYDVSEEGDDVLFSSHVEAEAFAPLSRLTVIAGSDVAGAMGPELIPFSDADDVDGFLEAYGGTEMAAEEVDQATVDAL</sequence>
<dbReference type="OrthoDB" id="162738at2157"/>
<dbReference type="RefSeq" id="WP_089383425.1">
    <property type="nucleotide sequence ID" value="NZ_FZNQ01000001.1"/>
</dbReference>
<dbReference type="SUPFAM" id="SSF160387">
    <property type="entry name" value="NosL/MerB-like"/>
    <property type="match status" value="1"/>
</dbReference>
<accession>A0A238UWF5</accession>
<dbReference type="AlphaFoldDB" id="A0A238UWF5"/>
<dbReference type="Proteomes" id="UP000198397">
    <property type="component" value="Unassembled WGS sequence"/>
</dbReference>
<protein>
    <submittedName>
        <fullName evidence="1">Nitrous oxide reductase accessory protein NosL</fullName>
    </submittedName>
</protein>
<proteinExistence type="predicted"/>
<evidence type="ECO:0000313" key="1">
    <source>
        <dbReference type="EMBL" id="SNR26338.1"/>
    </source>
</evidence>
<keyword evidence="2" id="KW-1185">Reference proteome</keyword>
<evidence type="ECO:0000313" key="2">
    <source>
        <dbReference type="Proteomes" id="UP000198397"/>
    </source>
</evidence>
<dbReference type="PANTHER" id="PTHR41247:SF1">
    <property type="entry name" value="HTH-TYPE TRANSCRIPTIONAL REPRESSOR YCNK"/>
    <property type="match status" value="1"/>
</dbReference>
<dbReference type="Gene3D" id="3.30.70.2050">
    <property type="match status" value="1"/>
</dbReference>
<dbReference type="PROSITE" id="PS51257">
    <property type="entry name" value="PROKAR_LIPOPROTEIN"/>
    <property type="match status" value="1"/>
</dbReference>
<dbReference type="Pfam" id="PF05573">
    <property type="entry name" value="NosL"/>
    <property type="match status" value="1"/>
</dbReference>
<name>A0A238UWF5_HALVU</name>
<gene>
    <name evidence="1" type="ORF">SAMN06264855_101474</name>
</gene>
<reference evidence="1 2" key="1">
    <citation type="submission" date="2017-06" db="EMBL/GenBank/DDBJ databases">
        <authorList>
            <person name="Kim H.J."/>
            <person name="Triplett B.A."/>
        </authorList>
    </citation>
    <scope>NUCLEOTIDE SEQUENCE [LARGE SCALE GENOMIC DNA]</scope>
    <source>
        <strain evidence="1 2">DSM 8800</strain>
    </source>
</reference>
<dbReference type="InterPro" id="IPR008719">
    <property type="entry name" value="N2O_reductase_NosL"/>
</dbReference>